<evidence type="ECO:0000256" key="3">
    <source>
        <dbReference type="ARBA" id="ARBA00022989"/>
    </source>
</evidence>
<evidence type="ECO:0000256" key="5">
    <source>
        <dbReference type="ARBA" id="ARBA00023136"/>
    </source>
</evidence>
<evidence type="ECO:0000259" key="10">
    <source>
        <dbReference type="PROSITE" id="PS50262"/>
    </source>
</evidence>
<evidence type="ECO:0000256" key="1">
    <source>
        <dbReference type="ARBA" id="ARBA00004141"/>
    </source>
</evidence>
<evidence type="ECO:0000256" key="7">
    <source>
        <dbReference type="ARBA" id="ARBA00023224"/>
    </source>
</evidence>
<keyword evidence="6 8" id="KW-0675">Receptor</keyword>
<evidence type="ECO:0000313" key="11">
    <source>
        <dbReference type="Proteomes" id="UP000694844"/>
    </source>
</evidence>
<keyword evidence="4 8" id="KW-0297">G-protein coupled receptor</keyword>
<feature type="transmembrane region" description="Helical" evidence="9">
    <location>
        <begin position="131"/>
        <end position="151"/>
    </location>
</feature>
<keyword evidence="3 9" id="KW-1133">Transmembrane helix</keyword>
<comment type="subcellular location">
    <subcellularLocation>
        <location evidence="1">Membrane</location>
        <topology evidence="1">Multi-pass membrane protein</topology>
    </subcellularLocation>
</comment>
<dbReference type="GO" id="GO:0004930">
    <property type="term" value="F:G protein-coupled receptor activity"/>
    <property type="evidence" value="ECO:0007669"/>
    <property type="project" value="UniProtKB-KW"/>
</dbReference>
<dbReference type="OrthoDB" id="5969463at2759"/>
<dbReference type="SUPFAM" id="SSF81321">
    <property type="entry name" value="Family A G protein-coupled receptor-like"/>
    <property type="match status" value="1"/>
</dbReference>
<feature type="transmembrane region" description="Helical" evidence="9">
    <location>
        <begin position="89"/>
        <end position="110"/>
    </location>
</feature>
<evidence type="ECO:0000256" key="8">
    <source>
        <dbReference type="RuleBase" id="RU000688"/>
    </source>
</evidence>
<dbReference type="GeneID" id="111128930"/>
<dbReference type="Proteomes" id="UP000694844">
    <property type="component" value="Chromosome 4"/>
</dbReference>
<evidence type="ECO:0000256" key="2">
    <source>
        <dbReference type="ARBA" id="ARBA00022692"/>
    </source>
</evidence>
<dbReference type="Gene3D" id="1.20.1070.10">
    <property type="entry name" value="Rhodopsin 7-helix transmembrane proteins"/>
    <property type="match status" value="1"/>
</dbReference>
<feature type="transmembrane region" description="Helical" evidence="9">
    <location>
        <begin position="12"/>
        <end position="40"/>
    </location>
</feature>
<keyword evidence="5 9" id="KW-0472">Membrane</keyword>
<sequence>MNLETWNSELSHFLIGNNIVLCLYLILGVLGNGLVIFIYVVRMSKKSDDRYFIPSLAAIDACACVIGSSYALALNLLPVRFPGDFLCRALWFLSQSSTISGGTLLLVIAVHRYLKVCRPFVAKWSLKVKRMVVLGTLLTALVLSVPTIFLYGEIKVVSDRYTVGNVSLVGYRCGNKGSAGALLGYNLFLFIFAVTGIVVITICYSFIGKSIYSKVMTYRKSIKRSNVIPPRPDLSVSTITDIRRSKICEPSSTDNEVENGGLPEKPIEQEKGNMFLKIPDQSHQAKRRSHDKLVKANIPAMINHFHHYKYSYMFMTITLVFVIAYLPRIVIMLLESIFVQTFWHKPDSVVVGLLFLYRLYILNHVVNPFIYGFFDASFRHEVKYLICRHKKKPINPDSHTGH</sequence>
<keyword evidence="2 8" id="KW-0812">Transmembrane</keyword>
<dbReference type="PRINTS" id="PR00237">
    <property type="entry name" value="GPCRRHODOPSN"/>
</dbReference>
<dbReference type="PROSITE" id="PS00237">
    <property type="entry name" value="G_PROTEIN_RECEP_F1_1"/>
    <property type="match status" value="1"/>
</dbReference>
<dbReference type="CDD" id="cd00637">
    <property type="entry name" value="7tm_classA_rhodopsin-like"/>
    <property type="match status" value="1"/>
</dbReference>
<feature type="transmembrane region" description="Helical" evidence="9">
    <location>
        <begin position="187"/>
        <end position="207"/>
    </location>
</feature>
<feature type="transmembrane region" description="Helical" evidence="9">
    <location>
        <begin position="354"/>
        <end position="374"/>
    </location>
</feature>
<dbReference type="GO" id="GO:0005886">
    <property type="term" value="C:plasma membrane"/>
    <property type="evidence" value="ECO:0007669"/>
    <property type="project" value="TreeGrafter"/>
</dbReference>
<dbReference type="AlphaFoldDB" id="A0A8B8DQS6"/>
<evidence type="ECO:0000313" key="13">
    <source>
        <dbReference type="RefSeq" id="XP_022330603.1"/>
    </source>
</evidence>
<dbReference type="PANTHER" id="PTHR24243">
    <property type="entry name" value="G-PROTEIN COUPLED RECEPTOR"/>
    <property type="match status" value="1"/>
</dbReference>
<dbReference type="PANTHER" id="PTHR24243:SF224">
    <property type="entry name" value="G-PROTEIN COUPLED RECEPTOR 19-RELATED"/>
    <property type="match status" value="1"/>
</dbReference>
<keyword evidence="11" id="KW-1185">Reference proteome</keyword>
<dbReference type="InterPro" id="IPR000276">
    <property type="entry name" value="GPCR_Rhodpsn"/>
</dbReference>
<keyword evidence="7 8" id="KW-0807">Transducer</keyword>
<dbReference type="PROSITE" id="PS50262">
    <property type="entry name" value="G_PROTEIN_RECEP_F1_2"/>
    <property type="match status" value="1"/>
</dbReference>
<reference evidence="12 13" key="1">
    <citation type="submission" date="2025-04" db="UniProtKB">
        <authorList>
            <consortium name="RefSeq"/>
        </authorList>
    </citation>
    <scope>IDENTIFICATION</scope>
    <source>
        <tissue evidence="12 13">Whole sample</tissue>
    </source>
</reference>
<accession>A0A8B8DQS6</accession>
<dbReference type="InterPro" id="IPR017452">
    <property type="entry name" value="GPCR_Rhodpsn_7TM"/>
</dbReference>
<name>A0A8B8DQS6_CRAVI</name>
<gene>
    <name evidence="12 13" type="primary">LOC111128930</name>
</gene>
<evidence type="ECO:0000256" key="9">
    <source>
        <dbReference type="SAM" id="Phobius"/>
    </source>
</evidence>
<feature type="transmembrane region" description="Helical" evidence="9">
    <location>
        <begin position="52"/>
        <end position="77"/>
    </location>
</feature>
<dbReference type="KEGG" id="cvn:111128930"/>
<evidence type="ECO:0000313" key="12">
    <source>
        <dbReference type="RefSeq" id="XP_022330602.1"/>
    </source>
</evidence>
<feature type="transmembrane region" description="Helical" evidence="9">
    <location>
        <begin position="310"/>
        <end position="334"/>
    </location>
</feature>
<protein>
    <submittedName>
        <fullName evidence="12 13">Cholecystokinin receptor-like isoform X1</fullName>
    </submittedName>
</protein>
<evidence type="ECO:0000256" key="4">
    <source>
        <dbReference type="ARBA" id="ARBA00023040"/>
    </source>
</evidence>
<feature type="domain" description="G-protein coupled receptors family 1 profile" evidence="10">
    <location>
        <begin position="31"/>
        <end position="371"/>
    </location>
</feature>
<dbReference type="Pfam" id="PF00001">
    <property type="entry name" value="7tm_1"/>
    <property type="match status" value="1"/>
</dbReference>
<comment type="similarity">
    <text evidence="8">Belongs to the G-protein coupled receptor 1 family.</text>
</comment>
<dbReference type="RefSeq" id="XP_022330602.1">
    <property type="nucleotide sequence ID" value="XM_022474894.1"/>
</dbReference>
<organism evidence="11 12">
    <name type="scientific">Crassostrea virginica</name>
    <name type="common">Eastern oyster</name>
    <dbReference type="NCBI Taxonomy" id="6565"/>
    <lineage>
        <taxon>Eukaryota</taxon>
        <taxon>Metazoa</taxon>
        <taxon>Spiralia</taxon>
        <taxon>Lophotrochozoa</taxon>
        <taxon>Mollusca</taxon>
        <taxon>Bivalvia</taxon>
        <taxon>Autobranchia</taxon>
        <taxon>Pteriomorphia</taxon>
        <taxon>Ostreida</taxon>
        <taxon>Ostreoidea</taxon>
        <taxon>Ostreidae</taxon>
        <taxon>Crassostrea</taxon>
    </lineage>
</organism>
<proteinExistence type="inferred from homology"/>
<evidence type="ECO:0000256" key="6">
    <source>
        <dbReference type="ARBA" id="ARBA00023170"/>
    </source>
</evidence>
<dbReference type="RefSeq" id="XP_022330603.1">
    <property type="nucleotide sequence ID" value="XM_022474895.1"/>
</dbReference>